<dbReference type="RefSeq" id="WP_187016946.1">
    <property type="nucleotide sequence ID" value="NZ_JACRUK010000003.1"/>
</dbReference>
<sequence>MKNNNTKNVIRNNNKPKGTYFNGSLHILHNNKLSDFEVRLFFSILSDSDDFKFNVLTYANRFGKTTKTIGRAINNLENEGYIIQTQKTNRKNVWDYVISEYGDLKQTNSKVEVQTELITIDINNESKEVIVDITKDEIIESEQANESDSLFDWMNYQPKPIISKQEQFKIDEQERLSKQNNRILN</sequence>
<reference evidence="1 2" key="1">
    <citation type="submission" date="2020-08" db="EMBL/GenBank/DDBJ databases">
        <title>Description of novel Flavobacterium F-392 isolate.</title>
        <authorList>
            <person name="Saticioglu I.B."/>
            <person name="Duman M."/>
            <person name="Altun S."/>
        </authorList>
    </citation>
    <scope>NUCLEOTIDE SEQUENCE [LARGE SCALE GENOMIC DNA]</scope>
    <source>
        <strain evidence="1 2">F-392</strain>
    </source>
</reference>
<protein>
    <recommendedName>
        <fullName evidence="3">Helix-turn-helix domain-containing protein</fullName>
    </recommendedName>
</protein>
<accession>A0A923SEC1</accession>
<gene>
    <name evidence="1" type="ORF">H8R25_02205</name>
</gene>
<keyword evidence="2" id="KW-1185">Reference proteome</keyword>
<dbReference type="Proteomes" id="UP000641454">
    <property type="component" value="Unassembled WGS sequence"/>
</dbReference>
<proteinExistence type="predicted"/>
<name>A0A923SEC1_9FLAO</name>
<dbReference type="EMBL" id="JACRUL010000003">
    <property type="protein sequence ID" value="MBC5843250.1"/>
    <property type="molecule type" value="Genomic_DNA"/>
</dbReference>
<evidence type="ECO:0008006" key="3">
    <source>
        <dbReference type="Google" id="ProtNLM"/>
    </source>
</evidence>
<evidence type="ECO:0000313" key="2">
    <source>
        <dbReference type="Proteomes" id="UP000641454"/>
    </source>
</evidence>
<comment type="caution">
    <text evidence="1">The sequence shown here is derived from an EMBL/GenBank/DDBJ whole genome shotgun (WGS) entry which is preliminary data.</text>
</comment>
<dbReference type="AlphaFoldDB" id="A0A923SEC1"/>
<organism evidence="1 2">
    <name type="scientific">Flavobacterium muglaense</name>
    <dbReference type="NCBI Taxonomy" id="2764716"/>
    <lineage>
        <taxon>Bacteria</taxon>
        <taxon>Pseudomonadati</taxon>
        <taxon>Bacteroidota</taxon>
        <taxon>Flavobacteriia</taxon>
        <taxon>Flavobacteriales</taxon>
        <taxon>Flavobacteriaceae</taxon>
        <taxon>Flavobacterium</taxon>
    </lineage>
</organism>
<evidence type="ECO:0000313" key="1">
    <source>
        <dbReference type="EMBL" id="MBC5843250.1"/>
    </source>
</evidence>